<evidence type="ECO:0000256" key="3">
    <source>
        <dbReference type="RuleBase" id="RU003345"/>
    </source>
</evidence>
<dbReference type="InterPro" id="IPR050740">
    <property type="entry name" value="Aldehyde_DH_Superfamily"/>
</dbReference>
<name>A0AAD4L0N5_9EURO</name>
<accession>A0AAD4L0N5</accession>
<dbReference type="InterPro" id="IPR015590">
    <property type="entry name" value="Aldehyde_DH_dom"/>
</dbReference>
<keyword evidence="1 3" id="KW-0560">Oxidoreductase</keyword>
<dbReference type="Proteomes" id="UP001201262">
    <property type="component" value="Unassembled WGS sequence"/>
</dbReference>
<dbReference type="PANTHER" id="PTHR43353">
    <property type="entry name" value="SUCCINATE-SEMIALDEHYDE DEHYDROGENASE, MITOCHONDRIAL"/>
    <property type="match status" value="1"/>
</dbReference>
<dbReference type="GO" id="GO:0009450">
    <property type="term" value="P:gamma-aminobutyric acid catabolic process"/>
    <property type="evidence" value="ECO:0007669"/>
    <property type="project" value="TreeGrafter"/>
</dbReference>
<evidence type="ECO:0000256" key="2">
    <source>
        <dbReference type="PROSITE-ProRule" id="PRU10007"/>
    </source>
</evidence>
<dbReference type="AlphaFoldDB" id="A0AAD4L0N5"/>
<evidence type="ECO:0000313" key="6">
    <source>
        <dbReference type="Proteomes" id="UP001201262"/>
    </source>
</evidence>
<comment type="similarity">
    <text evidence="3">Belongs to the aldehyde dehydrogenase family.</text>
</comment>
<sequence length="485" mass="52044">MTVSAPNPVPLFIGNQPVTSSELFEVTNAGTGSTTQAYGATPDIVKEAIQSAFEAFSTWKETSPWVRRELFQRAAQILSQNKGEIANLLKIETPIDGFLIDGINIQLSIDLLEELACQMVGLASSTMLPGKNDTSSFAITIKEPLGVNVGIAPWNAALFLGLRAVATPIACGNTAILKASEMSPLVHHFIGSLFKEAGFPPGVLNIVQHRPEDAIKIVDALITDDRVRKINFTGSTNVGKIIASKAAAYGKPSLLELGGKAPMIVFEDANLDLAAEAAAIGAFEHHGQVCMSTERILVAEKVFAEFTSKLGECVRNIRASIYPGASKPHVDKVTDLISDAMGQGARNLMAENHNSETVERNGSRLEPIILTNVTREMSIWKTETFAPVAVLMPFTLPDEAISLANDCPYGLSSSIFSQDILKAIELAKRIDAGAVHINSITIHDEAHLPHGGTKASGWGRFGVPWGFSEFTQLKTITVSNGRMAK</sequence>
<feature type="active site" evidence="2">
    <location>
        <position position="256"/>
    </location>
</feature>
<evidence type="ECO:0000259" key="4">
    <source>
        <dbReference type="Pfam" id="PF00171"/>
    </source>
</evidence>
<dbReference type="SUPFAM" id="SSF53720">
    <property type="entry name" value="ALDH-like"/>
    <property type="match status" value="1"/>
</dbReference>
<dbReference type="Pfam" id="PF00171">
    <property type="entry name" value="Aldedh"/>
    <property type="match status" value="1"/>
</dbReference>
<evidence type="ECO:0000256" key="1">
    <source>
        <dbReference type="ARBA" id="ARBA00023002"/>
    </source>
</evidence>
<dbReference type="Gene3D" id="3.40.605.10">
    <property type="entry name" value="Aldehyde Dehydrogenase, Chain A, domain 1"/>
    <property type="match status" value="1"/>
</dbReference>
<dbReference type="InterPro" id="IPR016162">
    <property type="entry name" value="Ald_DH_N"/>
</dbReference>
<dbReference type="InterPro" id="IPR016163">
    <property type="entry name" value="Ald_DH_C"/>
</dbReference>
<dbReference type="EMBL" id="JAJTJA010000002">
    <property type="protein sequence ID" value="KAH8704063.1"/>
    <property type="molecule type" value="Genomic_DNA"/>
</dbReference>
<keyword evidence="6" id="KW-1185">Reference proteome</keyword>
<dbReference type="PROSITE" id="PS00687">
    <property type="entry name" value="ALDEHYDE_DEHYDR_GLU"/>
    <property type="match status" value="1"/>
</dbReference>
<comment type="caution">
    <text evidence="5">The sequence shown here is derived from an EMBL/GenBank/DDBJ whole genome shotgun (WGS) entry which is preliminary data.</text>
</comment>
<reference evidence="5" key="1">
    <citation type="submission" date="2021-12" db="EMBL/GenBank/DDBJ databases">
        <title>Convergent genome expansion in fungi linked to evolution of root-endophyte symbiosis.</title>
        <authorList>
            <consortium name="DOE Joint Genome Institute"/>
            <person name="Ke Y.-H."/>
            <person name="Bonito G."/>
            <person name="Liao H.-L."/>
            <person name="Looney B."/>
            <person name="Rojas-Flechas A."/>
            <person name="Nash J."/>
            <person name="Hameed K."/>
            <person name="Schadt C."/>
            <person name="Martin F."/>
            <person name="Crous P.W."/>
            <person name="Miettinen O."/>
            <person name="Magnuson J.K."/>
            <person name="Labbe J."/>
            <person name="Jacobson D."/>
            <person name="Doktycz M.J."/>
            <person name="Veneault-Fourrey C."/>
            <person name="Kuo A."/>
            <person name="Mondo S."/>
            <person name="Calhoun S."/>
            <person name="Riley R."/>
            <person name="Ohm R."/>
            <person name="LaButti K."/>
            <person name="Andreopoulos B."/>
            <person name="Pangilinan J."/>
            <person name="Nolan M."/>
            <person name="Tritt A."/>
            <person name="Clum A."/>
            <person name="Lipzen A."/>
            <person name="Daum C."/>
            <person name="Barry K."/>
            <person name="Grigoriev I.V."/>
            <person name="Vilgalys R."/>
        </authorList>
    </citation>
    <scope>NUCLEOTIDE SEQUENCE</scope>
    <source>
        <strain evidence="5">PMI_201</strain>
    </source>
</reference>
<dbReference type="GO" id="GO:0004777">
    <property type="term" value="F:succinate-semialdehyde dehydrogenase (NAD+) activity"/>
    <property type="evidence" value="ECO:0007669"/>
    <property type="project" value="TreeGrafter"/>
</dbReference>
<gene>
    <name evidence="5" type="ORF">BGW36DRAFT_423589</name>
</gene>
<dbReference type="InterPro" id="IPR029510">
    <property type="entry name" value="Ald_DH_CS_GLU"/>
</dbReference>
<dbReference type="Gene3D" id="3.40.309.10">
    <property type="entry name" value="Aldehyde Dehydrogenase, Chain A, domain 2"/>
    <property type="match status" value="1"/>
</dbReference>
<organism evidence="5 6">
    <name type="scientific">Talaromyces proteolyticus</name>
    <dbReference type="NCBI Taxonomy" id="1131652"/>
    <lineage>
        <taxon>Eukaryota</taxon>
        <taxon>Fungi</taxon>
        <taxon>Dikarya</taxon>
        <taxon>Ascomycota</taxon>
        <taxon>Pezizomycotina</taxon>
        <taxon>Eurotiomycetes</taxon>
        <taxon>Eurotiomycetidae</taxon>
        <taxon>Eurotiales</taxon>
        <taxon>Trichocomaceae</taxon>
        <taxon>Talaromyces</taxon>
        <taxon>Talaromyces sect. Bacilispori</taxon>
    </lineage>
</organism>
<dbReference type="GeneID" id="70250138"/>
<dbReference type="InterPro" id="IPR016161">
    <property type="entry name" value="Ald_DH/histidinol_DH"/>
</dbReference>
<feature type="domain" description="Aldehyde dehydrogenase" evidence="4">
    <location>
        <begin position="22"/>
        <end position="476"/>
    </location>
</feature>
<proteinExistence type="inferred from homology"/>
<evidence type="ECO:0000313" key="5">
    <source>
        <dbReference type="EMBL" id="KAH8704063.1"/>
    </source>
</evidence>
<protein>
    <submittedName>
        <fullName evidence="5">Aldehyde dehydrogenase domain-containing protein</fullName>
    </submittedName>
</protein>
<dbReference type="PANTHER" id="PTHR43353:SF6">
    <property type="entry name" value="CYTOPLASMIC ALDEHYDE DEHYDROGENASE (EUROFUNG)"/>
    <property type="match status" value="1"/>
</dbReference>
<dbReference type="RefSeq" id="XP_046077081.1">
    <property type="nucleotide sequence ID" value="XM_046219851.1"/>
</dbReference>